<evidence type="ECO:0000313" key="3">
    <source>
        <dbReference type="Proteomes" id="UP000523007"/>
    </source>
</evidence>
<dbReference type="InterPro" id="IPR023210">
    <property type="entry name" value="NADP_OxRdtase_dom"/>
</dbReference>
<name>A0A7W7RHW6_9ACTN</name>
<dbReference type="GO" id="GO:0005829">
    <property type="term" value="C:cytosol"/>
    <property type="evidence" value="ECO:0007669"/>
    <property type="project" value="TreeGrafter"/>
</dbReference>
<proteinExistence type="predicted"/>
<dbReference type="AlphaFoldDB" id="A0A7W7RHW6"/>
<dbReference type="PANTHER" id="PTHR42686:SF1">
    <property type="entry name" value="GH17980P-RELATED"/>
    <property type="match status" value="1"/>
</dbReference>
<dbReference type="SUPFAM" id="SSF51430">
    <property type="entry name" value="NAD(P)-linked oxidoreductase"/>
    <property type="match status" value="1"/>
</dbReference>
<dbReference type="InterPro" id="IPR036812">
    <property type="entry name" value="NAD(P)_OxRdtase_dom_sf"/>
</dbReference>
<dbReference type="EC" id="1.1.1.122" evidence="2"/>
<dbReference type="InterPro" id="IPR044477">
    <property type="entry name" value="FDH-like"/>
</dbReference>
<gene>
    <name evidence="2" type="ORF">F4561_003136</name>
</gene>
<evidence type="ECO:0000259" key="1">
    <source>
        <dbReference type="Pfam" id="PF00248"/>
    </source>
</evidence>
<protein>
    <submittedName>
        <fullName evidence="2">D-threo-aldose 1-dehydrogenase</fullName>
        <ecNumber evidence="2">1.1.1.122</ecNumber>
    </submittedName>
</protein>
<organism evidence="2 3">
    <name type="scientific">Lipingzhangella halophila</name>
    <dbReference type="NCBI Taxonomy" id="1783352"/>
    <lineage>
        <taxon>Bacteria</taxon>
        <taxon>Bacillati</taxon>
        <taxon>Actinomycetota</taxon>
        <taxon>Actinomycetes</taxon>
        <taxon>Streptosporangiales</taxon>
        <taxon>Nocardiopsidaceae</taxon>
        <taxon>Lipingzhangella</taxon>
    </lineage>
</organism>
<dbReference type="Gene3D" id="3.20.20.100">
    <property type="entry name" value="NADP-dependent oxidoreductase domain"/>
    <property type="match status" value="1"/>
</dbReference>
<dbReference type="PANTHER" id="PTHR42686">
    <property type="entry name" value="GH17980P-RELATED"/>
    <property type="match status" value="1"/>
</dbReference>
<dbReference type="EMBL" id="JACHJT010000001">
    <property type="protein sequence ID" value="MBB4932316.1"/>
    <property type="molecule type" value="Genomic_DNA"/>
</dbReference>
<accession>A0A7W7RHW6</accession>
<dbReference type="Pfam" id="PF00248">
    <property type="entry name" value="Aldo_ket_red"/>
    <property type="match status" value="1"/>
</dbReference>
<dbReference type="Proteomes" id="UP000523007">
    <property type="component" value="Unassembled WGS sequence"/>
</dbReference>
<dbReference type="CDD" id="cd19162">
    <property type="entry name" value="AKR_FDH"/>
    <property type="match status" value="1"/>
</dbReference>
<sequence>MTPTATSRLPERIGSAFGQLGFGTAQFGNLGCEVDEQTCHDAVAAAWEHGLRYFDTAPHYGLGLSEQRLGRALTGWPRERYVVSTKVGRLLRPNTRPTGTDLDQGYAVSDSLTRERDFSAGGVRKSLAESLERLGLDRVDIVWLHDPEEPDDRFDEAIRGAVPALDQLRDEGVISAWGVGSKDPSMIKRFVDASDPDLVMVAGRYTLLEQETVGLMSACRERGVGVVAVGVFNSGLLAQDEPPADAWYEYAPAPPHVVARARALASVAREHGVSLPRAALTFPRRHPAVVNVTAGMRSREHVARNRALSTNDVPDEFWADLRARGLLEEDV</sequence>
<feature type="domain" description="NADP-dependent oxidoreductase" evidence="1">
    <location>
        <begin position="20"/>
        <end position="322"/>
    </location>
</feature>
<evidence type="ECO:0000313" key="2">
    <source>
        <dbReference type="EMBL" id="MBB4932316.1"/>
    </source>
</evidence>
<keyword evidence="3" id="KW-1185">Reference proteome</keyword>
<reference evidence="2 3" key="1">
    <citation type="submission" date="2020-08" db="EMBL/GenBank/DDBJ databases">
        <title>Sequencing the genomes of 1000 actinobacteria strains.</title>
        <authorList>
            <person name="Klenk H.-P."/>
        </authorList>
    </citation>
    <scope>NUCLEOTIDE SEQUENCE [LARGE SCALE GENOMIC DNA]</scope>
    <source>
        <strain evidence="2 3">DSM 102030</strain>
    </source>
</reference>
<comment type="caution">
    <text evidence="2">The sequence shown here is derived from an EMBL/GenBank/DDBJ whole genome shotgun (WGS) entry which is preliminary data.</text>
</comment>
<dbReference type="InterPro" id="IPR020471">
    <property type="entry name" value="AKR"/>
</dbReference>
<dbReference type="GO" id="GO:0047834">
    <property type="term" value="F:D-threo-aldose 1-dehydrogenase activity"/>
    <property type="evidence" value="ECO:0007669"/>
    <property type="project" value="UniProtKB-EC"/>
</dbReference>
<keyword evidence="2" id="KW-0560">Oxidoreductase</keyword>
<dbReference type="RefSeq" id="WP_184579663.1">
    <property type="nucleotide sequence ID" value="NZ_JACHJT010000001.1"/>
</dbReference>